<evidence type="ECO:0000256" key="1">
    <source>
        <dbReference type="ARBA" id="ARBA00004123"/>
    </source>
</evidence>
<organism evidence="10 11">
    <name type="scientific">Conger conger</name>
    <name type="common">Conger eel</name>
    <name type="synonym">Muraena conger</name>
    <dbReference type="NCBI Taxonomy" id="82655"/>
    <lineage>
        <taxon>Eukaryota</taxon>
        <taxon>Metazoa</taxon>
        <taxon>Chordata</taxon>
        <taxon>Craniata</taxon>
        <taxon>Vertebrata</taxon>
        <taxon>Euteleostomi</taxon>
        <taxon>Actinopterygii</taxon>
        <taxon>Neopterygii</taxon>
        <taxon>Teleostei</taxon>
        <taxon>Anguilliformes</taxon>
        <taxon>Congridae</taxon>
        <taxon>Conger</taxon>
    </lineage>
</organism>
<dbReference type="FunFam" id="3.30.565.10:FF:000035">
    <property type="entry name" value="MORC family CW-type zinc finger protein 4"/>
    <property type="match status" value="1"/>
</dbReference>
<dbReference type="Pfam" id="PF13589">
    <property type="entry name" value="HATPase_c_3"/>
    <property type="match status" value="1"/>
</dbReference>
<dbReference type="Gene3D" id="3.30.565.10">
    <property type="entry name" value="Histidine kinase-like ATPase, C-terminal domain"/>
    <property type="match status" value="1"/>
</dbReference>
<proteinExistence type="predicted"/>
<keyword evidence="5 7" id="KW-0175">Coiled coil</keyword>
<evidence type="ECO:0000256" key="8">
    <source>
        <dbReference type="SAM" id="MobiDB-lite"/>
    </source>
</evidence>
<protein>
    <recommendedName>
        <fullName evidence="9">CW-type domain-containing protein</fullName>
    </recommendedName>
</protein>
<evidence type="ECO:0000256" key="7">
    <source>
        <dbReference type="SAM" id="Coils"/>
    </source>
</evidence>
<feature type="domain" description="CW-type" evidence="9">
    <location>
        <begin position="400"/>
        <end position="452"/>
    </location>
</feature>
<dbReference type="SUPFAM" id="SSF55874">
    <property type="entry name" value="ATPase domain of HSP90 chaperone/DNA topoisomerase II/histidine kinase"/>
    <property type="match status" value="1"/>
</dbReference>
<evidence type="ECO:0000256" key="6">
    <source>
        <dbReference type="ARBA" id="ARBA00023242"/>
    </source>
</evidence>
<evidence type="ECO:0000256" key="3">
    <source>
        <dbReference type="ARBA" id="ARBA00022771"/>
    </source>
</evidence>
<evidence type="ECO:0000259" key="9">
    <source>
        <dbReference type="PROSITE" id="PS51050"/>
    </source>
</evidence>
<dbReference type="GO" id="GO:0016887">
    <property type="term" value="F:ATP hydrolysis activity"/>
    <property type="evidence" value="ECO:0007669"/>
    <property type="project" value="InterPro"/>
</dbReference>
<dbReference type="AlphaFoldDB" id="A0A9Q1DUW7"/>
<dbReference type="PROSITE" id="PS51050">
    <property type="entry name" value="ZF_CW"/>
    <property type="match status" value="1"/>
</dbReference>
<comment type="caution">
    <text evidence="10">The sequence shown here is derived from an EMBL/GenBank/DDBJ whole genome shotgun (WGS) entry which is preliminary data.</text>
</comment>
<keyword evidence="11" id="KW-1185">Reference proteome</keyword>
<sequence>MATLNKRGIPLSALNPKFLHTNSTSHTWTFSAIAELIDNAYDPDVRAKQFWIDWTLINNQDCLTFMDNGAGMTRNRMHKMLSFGFSDKHSVKCHVPVGIYGNGFKSGSMRLGKDAIVFSKTKDTMSVGLLSQTYLKAIRAQHIVVPIITFRRHGQSQVEGAASLHAILKHSLFKTEGELFAELRAINATGSTGTRIIIWNLRRVTNGDTEFDFTTDRYDIRIRRDACEEQLGRSTESVPESEYSLQAYCSILYLKPRMQIIIRGHKVRTQLVSKSLAYIANDNYRPAFISKRIRITFGYNTMSKEQCGIMMYHRNRLIKAYERVGCQRKQADSRGLGVIGVIECNFLQPTHNKQDFDNTDKYRKTMHNLGIKLEEYWNEIRYKRKKADPKCSTPLEDAVKFPDQSWVQCDKCLKWRRLADGIDCGLLPEKWFCQMNPDPQFRSCQAEEEPEDSDEDHWAYPKPYKRKRKTSKTHIDAKDREQMFLDTVAVKPAAVGLSLCSTAWESLGGALTSSGSVDPALLVSSPRNPIPLGRASCHISANKMAIVNASSFSTALARVKRKLAIQVPMETLTETFTLTNDSSPMPPRPLTSTRGQKTDYRPTMRRAEEVEAEGSRDTWPGWQGEHGRVAPAGSESQVEAVVTMMEVGEEKMKEQRVQEEARREEHRVCREQVQKLQQEVGELRAECAALQSTRRERAELSRRLVSVEAERGDLFSQCKQLKTELGHLKRELDDLREAGTRALSPSPGEDYRLSSLRQSVGRLLVSFVPALNLDQVDYDSNIIDKILEQVLYEVT</sequence>
<dbReference type="PANTHER" id="PTHR23336">
    <property type="entry name" value="ZINC FINGER CW-TYPE COILED-COIL DOMAIN PROTEIN 3"/>
    <property type="match status" value="1"/>
</dbReference>
<feature type="region of interest" description="Disordered" evidence="8">
    <location>
        <begin position="444"/>
        <end position="473"/>
    </location>
</feature>
<evidence type="ECO:0000256" key="2">
    <source>
        <dbReference type="ARBA" id="ARBA00022723"/>
    </source>
</evidence>
<name>A0A9Q1DUW7_CONCO</name>
<evidence type="ECO:0000256" key="4">
    <source>
        <dbReference type="ARBA" id="ARBA00022833"/>
    </source>
</evidence>
<keyword evidence="6" id="KW-0539">Nucleus</keyword>
<evidence type="ECO:0000256" key="5">
    <source>
        <dbReference type="ARBA" id="ARBA00023054"/>
    </source>
</evidence>
<gene>
    <name evidence="10" type="ORF">COCON_G00047910</name>
</gene>
<keyword evidence="3" id="KW-0863">Zinc-finger</keyword>
<dbReference type="InterPro" id="IPR041006">
    <property type="entry name" value="Morc_S5"/>
</dbReference>
<feature type="region of interest" description="Disordered" evidence="8">
    <location>
        <begin position="577"/>
        <end position="599"/>
    </location>
</feature>
<dbReference type="Proteomes" id="UP001152803">
    <property type="component" value="Unassembled WGS sequence"/>
</dbReference>
<dbReference type="OrthoDB" id="757982at2759"/>
<feature type="compositionally biased region" description="Basic residues" evidence="8">
    <location>
        <begin position="463"/>
        <end position="472"/>
    </location>
</feature>
<evidence type="ECO:0000313" key="11">
    <source>
        <dbReference type="Proteomes" id="UP001152803"/>
    </source>
</evidence>
<feature type="compositionally biased region" description="Acidic residues" evidence="8">
    <location>
        <begin position="446"/>
        <end position="455"/>
    </location>
</feature>
<keyword evidence="2" id="KW-0479">Metal-binding</keyword>
<dbReference type="GO" id="GO:0008270">
    <property type="term" value="F:zinc ion binding"/>
    <property type="evidence" value="ECO:0007669"/>
    <property type="project" value="UniProtKB-KW"/>
</dbReference>
<evidence type="ECO:0000313" key="10">
    <source>
        <dbReference type="EMBL" id="KAJ8282272.1"/>
    </source>
</evidence>
<dbReference type="InterPro" id="IPR045261">
    <property type="entry name" value="MORC_ATPase"/>
</dbReference>
<accession>A0A9Q1DUW7</accession>
<dbReference type="PANTHER" id="PTHR23336:SF17">
    <property type="entry name" value="MORC FAMILY CW-TYPE ZINC FINGER PROTEIN 3"/>
    <property type="match status" value="1"/>
</dbReference>
<dbReference type="GO" id="GO:0016605">
    <property type="term" value="C:PML body"/>
    <property type="evidence" value="ECO:0007669"/>
    <property type="project" value="TreeGrafter"/>
</dbReference>
<dbReference type="InterPro" id="IPR036890">
    <property type="entry name" value="HATPase_C_sf"/>
</dbReference>
<dbReference type="Gene3D" id="3.30.40.100">
    <property type="match status" value="1"/>
</dbReference>
<feature type="coiled-coil region" evidence="7">
    <location>
        <begin position="666"/>
        <end position="738"/>
    </location>
</feature>
<dbReference type="InterPro" id="IPR011124">
    <property type="entry name" value="Znf_CW"/>
</dbReference>
<reference evidence="10" key="1">
    <citation type="journal article" date="2023" name="Science">
        <title>Genome structures resolve the early diversification of teleost fishes.</title>
        <authorList>
            <person name="Parey E."/>
            <person name="Louis A."/>
            <person name="Montfort J."/>
            <person name="Bouchez O."/>
            <person name="Roques C."/>
            <person name="Iampietro C."/>
            <person name="Lluch J."/>
            <person name="Castinel A."/>
            <person name="Donnadieu C."/>
            <person name="Desvignes T."/>
            <person name="Floi Bucao C."/>
            <person name="Jouanno E."/>
            <person name="Wen M."/>
            <person name="Mejri S."/>
            <person name="Dirks R."/>
            <person name="Jansen H."/>
            <person name="Henkel C."/>
            <person name="Chen W.J."/>
            <person name="Zahm M."/>
            <person name="Cabau C."/>
            <person name="Klopp C."/>
            <person name="Thompson A.W."/>
            <person name="Robinson-Rechavi M."/>
            <person name="Braasch I."/>
            <person name="Lecointre G."/>
            <person name="Bobe J."/>
            <person name="Postlethwait J.H."/>
            <person name="Berthelot C."/>
            <person name="Roest Crollius H."/>
            <person name="Guiguen Y."/>
        </authorList>
    </citation>
    <scope>NUCLEOTIDE SEQUENCE</scope>
    <source>
        <strain evidence="10">Concon-B</strain>
    </source>
</reference>
<comment type="subcellular location">
    <subcellularLocation>
        <location evidence="1">Nucleus</location>
    </subcellularLocation>
</comment>
<dbReference type="Pfam" id="PF17942">
    <property type="entry name" value="Morc6_S5"/>
    <property type="match status" value="1"/>
</dbReference>
<dbReference type="EMBL" id="JAFJMO010000003">
    <property type="protein sequence ID" value="KAJ8282272.1"/>
    <property type="molecule type" value="Genomic_DNA"/>
</dbReference>
<dbReference type="CDD" id="cd16931">
    <property type="entry name" value="HATPase_MORC-like"/>
    <property type="match status" value="1"/>
</dbReference>
<dbReference type="CDD" id="cd22249">
    <property type="entry name" value="UDM1_RNF168_RNF169-like"/>
    <property type="match status" value="1"/>
</dbReference>
<keyword evidence="4" id="KW-0862">Zinc</keyword>
<dbReference type="Pfam" id="PF07496">
    <property type="entry name" value="zf-CW"/>
    <property type="match status" value="1"/>
</dbReference>